<evidence type="ECO:0000256" key="1">
    <source>
        <dbReference type="ARBA" id="ARBA00023002"/>
    </source>
</evidence>
<dbReference type="PANTHER" id="PTHR13847">
    <property type="entry name" value="SARCOSINE DEHYDROGENASE-RELATED"/>
    <property type="match status" value="1"/>
</dbReference>
<comment type="caution">
    <text evidence="2">The sequence shown here is derived from an EMBL/GenBank/DDBJ whole genome shotgun (WGS) entry which is preliminary data.</text>
</comment>
<evidence type="ECO:0000313" key="3">
    <source>
        <dbReference type="Proteomes" id="UP000005615"/>
    </source>
</evidence>
<name>F3L4X4_9GAMM</name>
<dbReference type="Proteomes" id="UP000005615">
    <property type="component" value="Unassembled WGS sequence"/>
</dbReference>
<dbReference type="Gene3D" id="3.50.50.60">
    <property type="entry name" value="FAD/NAD(P)-binding domain"/>
    <property type="match status" value="1"/>
</dbReference>
<evidence type="ECO:0000313" key="2">
    <source>
        <dbReference type="EMBL" id="EGG28615.1"/>
    </source>
</evidence>
<dbReference type="RefSeq" id="WP_009576892.1">
    <property type="nucleotide sequence ID" value="NZ_AEIG01000092.1"/>
</dbReference>
<proteinExistence type="predicted"/>
<dbReference type="GO" id="GO:0005737">
    <property type="term" value="C:cytoplasm"/>
    <property type="evidence" value="ECO:0007669"/>
    <property type="project" value="TreeGrafter"/>
</dbReference>
<keyword evidence="1" id="KW-0560">Oxidoreductase</keyword>
<accession>F3L4X4</accession>
<dbReference type="Gene3D" id="3.30.9.10">
    <property type="entry name" value="D-Amino Acid Oxidase, subunit A, domain 2"/>
    <property type="match status" value="1"/>
</dbReference>
<sequence>MKLSPYWLDIGVSEQRFTNAITDSTDVLVIGGGLTGLSASLTLASKGTNVTLIESGEIAGEASGRNGGQCNNGTLQDYGSLVKLYGESKAREFYLAYNSAVDNIEQLVRELEIECDFRRNGKLKLASKPGHVERLKRTRDVLQTSGVDPDTKLLSKSDLEQEIQSDVYFAGLLQPLSATLHVGKFCKGLANVAEQKGASICEFTQAQKIVKVENGWLVNTNRGMIRTKSILMATGGSGNTPAHWFKRRVIPVGSFVIVTEPLAESTASALLPEARSYVNTLNIGNYFRLTSDHRLLFGGRAKFAVSNPKSDHQSATILTKTMTTTFPQLKGVGVDYCWGGSVDMSADRMPKLGQCNGIYYAMGYSGHGVQMAVQSGQEIAKHMLGEQTSSPWLNAPWKAIPAYTGKPWFLPFVGWYYQFMDKVD</sequence>
<dbReference type="eggNOG" id="COG0665">
    <property type="taxonomic scope" value="Bacteria"/>
</dbReference>
<dbReference type="InterPro" id="IPR036188">
    <property type="entry name" value="FAD/NAD-bd_sf"/>
</dbReference>
<dbReference type="AlphaFoldDB" id="F3L4X4"/>
<protein>
    <submittedName>
        <fullName evidence="2">Glycine/D-amino acid oxidases (Deaminating)</fullName>
    </submittedName>
</protein>
<dbReference type="PANTHER" id="PTHR13847:SF281">
    <property type="entry name" value="FAD DEPENDENT OXIDOREDUCTASE DOMAIN-CONTAINING PROTEIN"/>
    <property type="match status" value="1"/>
</dbReference>
<dbReference type="GO" id="GO:0016491">
    <property type="term" value="F:oxidoreductase activity"/>
    <property type="evidence" value="ECO:0007669"/>
    <property type="project" value="UniProtKB-KW"/>
</dbReference>
<dbReference type="Pfam" id="PF01266">
    <property type="entry name" value="DAO"/>
    <property type="match status" value="1"/>
</dbReference>
<organism evidence="2 3">
    <name type="scientific">Aequoribacter fuscus</name>
    <dbReference type="NCBI Taxonomy" id="2518989"/>
    <lineage>
        <taxon>Bacteria</taxon>
        <taxon>Pseudomonadati</taxon>
        <taxon>Pseudomonadota</taxon>
        <taxon>Gammaproteobacteria</taxon>
        <taxon>Cellvibrionales</taxon>
        <taxon>Halieaceae</taxon>
        <taxon>Aequoribacter</taxon>
    </lineage>
</organism>
<dbReference type="EMBL" id="AEIG01000092">
    <property type="protein sequence ID" value="EGG28615.1"/>
    <property type="molecule type" value="Genomic_DNA"/>
</dbReference>
<dbReference type="OrthoDB" id="6925984at2"/>
<keyword evidence="3" id="KW-1185">Reference proteome</keyword>
<dbReference type="SUPFAM" id="SSF51905">
    <property type="entry name" value="FAD/NAD(P)-binding domain"/>
    <property type="match status" value="1"/>
</dbReference>
<reference evidence="2 3" key="1">
    <citation type="journal article" date="2011" name="J. Bacteriol.">
        <title>Genome sequence of strain IMCC3088, a proteorhodopsin-containing marine bacterium belonging to the OM60/NOR5 clade.</title>
        <authorList>
            <person name="Jang Y."/>
            <person name="Oh H.M."/>
            <person name="Kang I."/>
            <person name="Lee K."/>
            <person name="Yang S.J."/>
            <person name="Cho J.C."/>
        </authorList>
    </citation>
    <scope>NUCLEOTIDE SEQUENCE [LARGE SCALE GENOMIC DNA]</scope>
    <source>
        <strain evidence="2 3">IMCC3088</strain>
    </source>
</reference>
<dbReference type="STRING" id="2518989.IMCC3088_2752"/>
<dbReference type="InterPro" id="IPR006076">
    <property type="entry name" value="FAD-dep_OxRdtase"/>
</dbReference>
<gene>
    <name evidence="2" type="ORF">IMCC3088_2752</name>
</gene>